<evidence type="ECO:0000313" key="7">
    <source>
        <dbReference type="EMBL" id="MBU8874172.1"/>
    </source>
</evidence>
<proteinExistence type="predicted"/>
<protein>
    <submittedName>
        <fullName evidence="7">LysE family transporter</fullName>
    </submittedName>
</protein>
<evidence type="ECO:0000256" key="3">
    <source>
        <dbReference type="ARBA" id="ARBA00022692"/>
    </source>
</evidence>
<keyword evidence="4 6" id="KW-1133">Transmembrane helix</keyword>
<dbReference type="EMBL" id="JAHOPB010000001">
    <property type="protein sequence ID" value="MBU8874172.1"/>
    <property type="molecule type" value="Genomic_DNA"/>
</dbReference>
<dbReference type="PANTHER" id="PTHR30086">
    <property type="entry name" value="ARGININE EXPORTER PROTEIN ARGO"/>
    <property type="match status" value="1"/>
</dbReference>
<reference evidence="7 8" key="1">
    <citation type="submission" date="2021-06" db="EMBL/GenBank/DDBJ databases">
        <authorList>
            <person name="Lee D.H."/>
        </authorList>
    </citation>
    <scope>NUCLEOTIDE SEQUENCE [LARGE SCALE GENOMIC DNA]</scope>
    <source>
        <strain evidence="7 8">MMS21-HV4-11</strain>
    </source>
</reference>
<evidence type="ECO:0000256" key="5">
    <source>
        <dbReference type="ARBA" id="ARBA00023136"/>
    </source>
</evidence>
<evidence type="ECO:0000256" key="4">
    <source>
        <dbReference type="ARBA" id="ARBA00022989"/>
    </source>
</evidence>
<keyword evidence="2" id="KW-1003">Cell membrane</keyword>
<organism evidence="7 8">
    <name type="scientific">Reyranella humidisoli</name>
    <dbReference type="NCBI Taxonomy" id="2849149"/>
    <lineage>
        <taxon>Bacteria</taxon>
        <taxon>Pseudomonadati</taxon>
        <taxon>Pseudomonadota</taxon>
        <taxon>Alphaproteobacteria</taxon>
        <taxon>Hyphomicrobiales</taxon>
        <taxon>Reyranellaceae</taxon>
        <taxon>Reyranella</taxon>
    </lineage>
</organism>
<name>A0ABS6IKA0_9HYPH</name>
<feature type="transmembrane region" description="Helical" evidence="6">
    <location>
        <begin position="185"/>
        <end position="204"/>
    </location>
</feature>
<keyword evidence="8" id="KW-1185">Reference proteome</keyword>
<keyword evidence="3 6" id="KW-0812">Transmembrane</keyword>
<dbReference type="Proteomes" id="UP000727907">
    <property type="component" value="Unassembled WGS sequence"/>
</dbReference>
<feature type="transmembrane region" description="Helical" evidence="6">
    <location>
        <begin position="152"/>
        <end position="173"/>
    </location>
</feature>
<feature type="transmembrane region" description="Helical" evidence="6">
    <location>
        <begin position="43"/>
        <end position="62"/>
    </location>
</feature>
<feature type="transmembrane region" description="Helical" evidence="6">
    <location>
        <begin position="74"/>
        <end position="92"/>
    </location>
</feature>
<dbReference type="InterPro" id="IPR001123">
    <property type="entry name" value="LeuE-type"/>
</dbReference>
<comment type="caution">
    <text evidence="7">The sequence shown here is derived from an EMBL/GenBank/DDBJ whole genome shotgun (WGS) entry which is preliminary data.</text>
</comment>
<sequence length="206" mass="22194">MEYVAALAGLAVVHLLAVASPGPSTVLVVQTAAVAGRRAGLLAAFAMMLGAVAWAAAALYGLQILFARFEWLYVAFRIGGALYLLYLAWMLLRHAGAPLPEADPSAGRGGAWQGFLKALLLQLSNPKVMVFMGSIFVSLLPAQMPSWMEATVLAIVAVNEFSWFALLTLLFSGETARAFYRRTKLWLDRFMGGALALLGLKLAFDR</sequence>
<evidence type="ECO:0000313" key="8">
    <source>
        <dbReference type="Proteomes" id="UP000727907"/>
    </source>
</evidence>
<accession>A0ABS6IKA0</accession>
<evidence type="ECO:0000256" key="2">
    <source>
        <dbReference type="ARBA" id="ARBA00022475"/>
    </source>
</evidence>
<evidence type="ECO:0000256" key="1">
    <source>
        <dbReference type="ARBA" id="ARBA00004651"/>
    </source>
</evidence>
<dbReference type="RefSeq" id="WP_216959247.1">
    <property type="nucleotide sequence ID" value="NZ_JAHOPB010000001.1"/>
</dbReference>
<dbReference type="Pfam" id="PF01810">
    <property type="entry name" value="LysE"/>
    <property type="match status" value="1"/>
</dbReference>
<evidence type="ECO:0000256" key="6">
    <source>
        <dbReference type="SAM" id="Phobius"/>
    </source>
</evidence>
<dbReference type="PANTHER" id="PTHR30086:SF19">
    <property type="entry name" value="THREONINE EFFLUX PROTEIN"/>
    <property type="match status" value="1"/>
</dbReference>
<gene>
    <name evidence="7" type="ORF">KQ910_10385</name>
</gene>
<keyword evidence="5 6" id="KW-0472">Membrane</keyword>
<comment type="subcellular location">
    <subcellularLocation>
        <location evidence="1">Cell membrane</location>
        <topology evidence="1">Multi-pass membrane protein</topology>
    </subcellularLocation>
</comment>